<dbReference type="PROSITE" id="PS50991">
    <property type="entry name" value="PYR_CT"/>
    <property type="match status" value="1"/>
</dbReference>
<dbReference type="Pfam" id="PF00682">
    <property type="entry name" value="HMGL-like"/>
    <property type="match status" value="1"/>
</dbReference>
<proteinExistence type="inferred from homology"/>
<evidence type="ECO:0000313" key="7">
    <source>
        <dbReference type="Proteomes" id="UP000191661"/>
    </source>
</evidence>
<comment type="similarity">
    <text evidence="1 4">Belongs to the alpha-IPM synthase/homocitrate synthase family.</text>
</comment>
<dbReference type="RefSeq" id="WP_080459315.1">
    <property type="nucleotide sequence ID" value="NZ_JXMW01000001.1"/>
</dbReference>
<keyword evidence="7" id="KW-1185">Reference proteome</keyword>
<dbReference type="CDD" id="cd07940">
    <property type="entry name" value="DRE_TIM_IPMS"/>
    <property type="match status" value="1"/>
</dbReference>
<dbReference type="EMBL" id="JXMW01000001">
    <property type="protein sequence ID" value="OQD59678.1"/>
    <property type="molecule type" value="Genomic_DNA"/>
</dbReference>
<keyword evidence="6" id="KW-0012">Acyltransferase</keyword>
<dbReference type="SUPFAM" id="SSF51569">
    <property type="entry name" value="Aldolase"/>
    <property type="match status" value="1"/>
</dbReference>
<gene>
    <name evidence="6" type="primary">leuA3</name>
    <name evidence="6" type="ORF">MBBAR_1c00740</name>
</gene>
<organism evidence="6 7">
    <name type="scientific">Methanobrevibacter arboriphilus JCM 13429 = DSM 1125</name>
    <dbReference type="NCBI Taxonomy" id="1300164"/>
    <lineage>
        <taxon>Archaea</taxon>
        <taxon>Methanobacteriati</taxon>
        <taxon>Methanobacteriota</taxon>
        <taxon>Methanomada group</taxon>
        <taxon>Methanobacteria</taxon>
        <taxon>Methanobacteriales</taxon>
        <taxon>Methanobacteriaceae</taxon>
        <taxon>Methanobrevibacter</taxon>
    </lineage>
</organism>
<evidence type="ECO:0000256" key="3">
    <source>
        <dbReference type="ARBA" id="ARBA00048363"/>
    </source>
</evidence>
<dbReference type="PANTHER" id="PTHR42880">
    <property type="entry name" value="HOMOCITRATE SYNTHASE"/>
    <property type="match status" value="1"/>
</dbReference>
<evidence type="ECO:0000313" key="6">
    <source>
        <dbReference type="EMBL" id="OQD59678.1"/>
    </source>
</evidence>
<dbReference type="FunFam" id="1.10.238.260:FF:000001">
    <property type="entry name" value="2-isopropylmalate synthase"/>
    <property type="match status" value="1"/>
</dbReference>
<dbReference type="InterPro" id="IPR054691">
    <property type="entry name" value="LeuA/HCS_post-cat"/>
</dbReference>
<dbReference type="GO" id="GO:0019752">
    <property type="term" value="P:carboxylic acid metabolic process"/>
    <property type="evidence" value="ECO:0007669"/>
    <property type="project" value="InterPro"/>
</dbReference>
<dbReference type="InterPro" id="IPR000891">
    <property type="entry name" value="PYR_CT"/>
</dbReference>
<accession>A0A1V6N4P0</accession>
<dbReference type="Gene3D" id="3.20.20.70">
    <property type="entry name" value="Aldolase class I"/>
    <property type="match status" value="1"/>
</dbReference>
<feature type="domain" description="Pyruvate carboxyltransferase" evidence="5">
    <location>
        <begin position="20"/>
        <end position="270"/>
    </location>
</feature>
<comment type="caution">
    <text evidence="6">The sequence shown here is derived from an EMBL/GenBank/DDBJ whole genome shotgun (WGS) entry which is preliminary data.</text>
</comment>
<evidence type="ECO:0000256" key="2">
    <source>
        <dbReference type="ARBA" id="ARBA00022679"/>
    </source>
</evidence>
<protein>
    <submittedName>
        <fullName evidence="6">Isopropylmalate synthase</fullName>
        <ecNumber evidence="6">2.3.3.13</ecNumber>
    </submittedName>
</protein>
<dbReference type="GO" id="GO:0003852">
    <property type="term" value="F:2-isopropylmalate synthase activity"/>
    <property type="evidence" value="ECO:0007669"/>
    <property type="project" value="UniProtKB-EC"/>
</dbReference>
<dbReference type="PANTHER" id="PTHR42880:SF1">
    <property type="entry name" value="ISOPROPYLMALATE_HOMOCITRATE_CITRAMALATE SYNTHASE FAMILY PROTEIN"/>
    <property type="match status" value="1"/>
</dbReference>
<dbReference type="Gene3D" id="1.10.238.260">
    <property type="match status" value="1"/>
</dbReference>
<dbReference type="Pfam" id="PF22617">
    <property type="entry name" value="HCS_D2"/>
    <property type="match status" value="1"/>
</dbReference>
<evidence type="ECO:0000256" key="4">
    <source>
        <dbReference type="RuleBase" id="RU003523"/>
    </source>
</evidence>
<evidence type="ECO:0000259" key="5">
    <source>
        <dbReference type="PROSITE" id="PS50991"/>
    </source>
</evidence>
<evidence type="ECO:0000256" key="1">
    <source>
        <dbReference type="ARBA" id="ARBA00006154"/>
    </source>
</evidence>
<dbReference type="OrthoDB" id="6555at2157"/>
<comment type="catalytic activity">
    <reaction evidence="3">
        <text>acetyl-CoA + 2-oxoglutarate + H2O = (2R)-homocitrate + CoA + H(+)</text>
        <dbReference type="Rhea" id="RHEA:12929"/>
        <dbReference type="ChEBI" id="CHEBI:15377"/>
        <dbReference type="ChEBI" id="CHEBI:15378"/>
        <dbReference type="ChEBI" id="CHEBI:16810"/>
        <dbReference type="ChEBI" id="CHEBI:57287"/>
        <dbReference type="ChEBI" id="CHEBI:57288"/>
        <dbReference type="ChEBI" id="CHEBI:58884"/>
        <dbReference type="EC" id="2.3.3.14"/>
    </reaction>
    <physiologicalReaction direction="left-to-right" evidence="3">
        <dbReference type="Rhea" id="RHEA:12930"/>
    </physiologicalReaction>
</comment>
<name>A0A1V6N4P0_METAZ</name>
<dbReference type="PROSITE" id="PS00815">
    <property type="entry name" value="AIPM_HOMOCIT_SYNTH_1"/>
    <property type="match status" value="1"/>
</dbReference>
<dbReference type="Proteomes" id="UP000191661">
    <property type="component" value="Unassembled WGS sequence"/>
</dbReference>
<dbReference type="EC" id="2.3.3.13" evidence="6"/>
<sequence length="387" mass="43283">MEDYISPYNKKAKCNFPKNITICDTTLRDGEQTPGVSLNENEKLDIAILLDKLKIPQIEAGFPPVSEKEKKSIKNIVNEGLNSKTITLSRAKKEDIDASLECGVDGTIIFIGTSKIQLGCKKLSQEEVIIKSMDIIDYAKEHGLYVGFSAEDATRTDLNFLKKIYSEAQERKVDRVHIADTVGAITPQGMEYLVKELRKDIKIDINLHCHNDFGMAQQNAISGLLAGANIVETTINGIGERAGNTPLEELVMSLKVLYEIDLGFNTELIKEISETVEMYTKIEIPFNKPIVGKNIFKHESGIHVDGVMKNPFTYEPFSPKIVGQERNLVLGKHSGSKAIKSKLNQFGIKIKENKIPEILKIVKETSENGNIINDNIFKEIVEKYKNI</sequence>
<keyword evidence="2 4" id="KW-0808">Transferase</keyword>
<dbReference type="InterPro" id="IPR002034">
    <property type="entry name" value="AIPM/Hcit_synth_CS"/>
</dbReference>
<dbReference type="InterPro" id="IPR013785">
    <property type="entry name" value="Aldolase_TIM"/>
</dbReference>
<dbReference type="AlphaFoldDB" id="A0A1V6N4P0"/>
<dbReference type="GO" id="GO:0004410">
    <property type="term" value="F:homocitrate synthase activity"/>
    <property type="evidence" value="ECO:0007669"/>
    <property type="project" value="UniProtKB-EC"/>
</dbReference>
<reference evidence="6 7" key="1">
    <citation type="submission" date="2014-12" db="EMBL/GenBank/DDBJ databases">
        <title>Genome sequence of Methanobrevibacter arboriphilicus DH1, DSM1125.</title>
        <authorList>
            <person name="Poehlein A."/>
            <person name="Thauer R.K."/>
            <person name="Seedorf H."/>
            <person name="Daniel R."/>
        </authorList>
    </citation>
    <scope>NUCLEOTIDE SEQUENCE [LARGE SCALE GENOMIC DNA]</scope>
    <source>
        <strain evidence="6 7">DH1</strain>
    </source>
</reference>